<dbReference type="STRING" id="709986.Deima_0482"/>
<proteinExistence type="predicted"/>
<dbReference type="KEGG" id="dmr:Deima_0482"/>
<name>E8U503_DEIML</name>
<reference evidence="1 2" key="1">
    <citation type="journal article" date="2011" name="Stand. Genomic Sci.">
        <title>Complete genome sequence of Deinococcus maricopensis type strain (LB-34).</title>
        <authorList>
            <person name="Pukall R."/>
            <person name="Zeytun A."/>
            <person name="Lucas S."/>
            <person name="Lapidus A."/>
            <person name="Hammon N."/>
            <person name="Deshpande S."/>
            <person name="Nolan M."/>
            <person name="Cheng J.F."/>
            <person name="Pitluck S."/>
            <person name="Liolios K."/>
            <person name="Pagani I."/>
            <person name="Mikhailova N."/>
            <person name="Ivanova N."/>
            <person name="Mavromatis K."/>
            <person name="Pati A."/>
            <person name="Tapia R."/>
            <person name="Han C."/>
            <person name="Goodwin L."/>
            <person name="Chen A."/>
            <person name="Palaniappan K."/>
            <person name="Land M."/>
            <person name="Hauser L."/>
            <person name="Chang Y.J."/>
            <person name="Jeffries C.D."/>
            <person name="Brambilla E.M."/>
            <person name="Rohde M."/>
            <person name="Goker M."/>
            <person name="Detter J.C."/>
            <person name="Woyke T."/>
            <person name="Bristow J."/>
            <person name="Eisen J.A."/>
            <person name="Markowitz V."/>
            <person name="Hugenholtz P."/>
            <person name="Kyrpides N.C."/>
            <person name="Klenk H.P."/>
        </authorList>
    </citation>
    <scope>NUCLEOTIDE SEQUENCE [LARGE SCALE GENOMIC DNA]</scope>
    <source>
        <strain evidence="2">DSM 21211 / LMG 22137 / NRRL B-23946 / LB-34</strain>
    </source>
</reference>
<dbReference type="eggNOG" id="COG3440">
    <property type="taxonomic scope" value="Bacteria"/>
</dbReference>
<keyword evidence="2" id="KW-1185">Reference proteome</keyword>
<organism evidence="1 2">
    <name type="scientific">Deinococcus maricopensis (strain DSM 21211 / LMG 22137 / NRRL B-23946 / LB-34)</name>
    <dbReference type="NCBI Taxonomy" id="709986"/>
    <lineage>
        <taxon>Bacteria</taxon>
        <taxon>Thermotogati</taxon>
        <taxon>Deinococcota</taxon>
        <taxon>Deinococci</taxon>
        <taxon>Deinococcales</taxon>
        <taxon>Deinococcaceae</taxon>
        <taxon>Deinococcus</taxon>
    </lineage>
</organism>
<evidence type="ECO:0000313" key="1">
    <source>
        <dbReference type="EMBL" id="ADV66142.1"/>
    </source>
</evidence>
<dbReference type="HOGENOM" id="CLU_053093_0_0_0"/>
<accession>E8U503</accession>
<dbReference type="RefSeq" id="WP_013555647.1">
    <property type="nucleotide sequence ID" value="NC_014958.1"/>
</dbReference>
<sequence length="351" mass="38945">MPQIVLQPCSDPQAQRNLKKTMLRSVPTQEILEHATDMDVKHRSYFEGRSSVTIWGVKEKLGRPKLQWERMKRGDLVLFYASGNFILVGTIDYKFTSPSLAHHLWPEEGTPPEFSYKFLYVVKNAVPLFTDSSKGLTGGINSAGLFRKAQVAGLRDDGVVMGITVVDEDGSQRLLAHSPVLQNYLQQFTGKKAPEIDLSDPKLTDQFDGLLSTSLLEAGDVLRLAKFRIEQGKLRASMLQGRDILACCICGEEYPATSITTAHIKKRSLCSPSEMRDINVVAPMCYLGCDHLFEHGYVVVDAHGKVRQNRQTAATGLSARIVALDGLDCLGITAGNANYYAWHRTFHTPTT</sequence>
<reference evidence="2" key="2">
    <citation type="submission" date="2011-01" db="EMBL/GenBank/DDBJ databases">
        <title>The complete genome of Deinococcus maricopensis DSM 21211.</title>
        <authorList>
            <consortium name="US DOE Joint Genome Institute (JGI-PGF)"/>
            <person name="Lucas S."/>
            <person name="Copeland A."/>
            <person name="Lapidus A."/>
            <person name="Goodwin L."/>
            <person name="Pitluck S."/>
            <person name="Kyrpides N."/>
            <person name="Mavromatis K."/>
            <person name="Pagani I."/>
            <person name="Ivanova N."/>
            <person name="Ovchinnikova G."/>
            <person name="Zeytun A."/>
            <person name="Detter J.C."/>
            <person name="Han C."/>
            <person name="Land M."/>
            <person name="Hauser L."/>
            <person name="Markowitz V."/>
            <person name="Cheng J.-F."/>
            <person name="Hugenholtz P."/>
            <person name="Woyke T."/>
            <person name="Wu D."/>
            <person name="Pukall R."/>
            <person name="Gehrich-Schroeter G."/>
            <person name="Brambilla E."/>
            <person name="Klenk H.-P."/>
            <person name="Eisen J.A."/>
        </authorList>
    </citation>
    <scope>NUCLEOTIDE SEQUENCE [LARGE SCALE GENOMIC DNA]</scope>
    <source>
        <strain evidence="2">DSM 21211 / LMG 22137 / NRRL B-23946 / LB-34</strain>
    </source>
</reference>
<dbReference type="OrthoDB" id="3650427at2"/>
<dbReference type="Proteomes" id="UP000008635">
    <property type="component" value="Chromosome"/>
</dbReference>
<dbReference type="AlphaFoldDB" id="E8U503"/>
<protein>
    <recommendedName>
        <fullName evidence="3">EVE domain-containing protein</fullName>
    </recommendedName>
</protein>
<dbReference type="EMBL" id="CP002454">
    <property type="protein sequence ID" value="ADV66142.1"/>
    <property type="molecule type" value="Genomic_DNA"/>
</dbReference>
<gene>
    <name evidence="1" type="ordered locus">Deima_0482</name>
</gene>
<evidence type="ECO:0008006" key="3">
    <source>
        <dbReference type="Google" id="ProtNLM"/>
    </source>
</evidence>
<evidence type="ECO:0000313" key="2">
    <source>
        <dbReference type="Proteomes" id="UP000008635"/>
    </source>
</evidence>